<feature type="transmembrane region" description="Helical" evidence="1">
    <location>
        <begin position="42"/>
        <end position="62"/>
    </location>
</feature>
<accession>A0A370QJL1</accession>
<evidence type="ECO:0008006" key="4">
    <source>
        <dbReference type="Google" id="ProtNLM"/>
    </source>
</evidence>
<protein>
    <recommendedName>
        <fullName evidence="4">Beta-carotene 15,15'-monooxygenase</fullName>
    </recommendedName>
</protein>
<keyword evidence="1" id="KW-1133">Transmembrane helix</keyword>
<proteinExistence type="predicted"/>
<dbReference type="AlphaFoldDB" id="A0A370QJL1"/>
<reference evidence="2 3" key="1">
    <citation type="submission" date="2018-07" db="EMBL/GenBank/DDBJ databases">
        <title>Genomic Encyclopedia of Type Strains, Phase IV (KMG-IV): sequencing the most valuable type-strain genomes for metagenomic binning, comparative biology and taxonomic classification.</title>
        <authorList>
            <person name="Goeker M."/>
        </authorList>
    </citation>
    <scope>NUCLEOTIDE SEQUENCE [LARGE SCALE GENOMIC DNA]</scope>
    <source>
        <strain evidence="2 3">DSM 101478</strain>
    </source>
</reference>
<evidence type="ECO:0000313" key="2">
    <source>
        <dbReference type="EMBL" id="RDK88534.1"/>
    </source>
</evidence>
<feature type="transmembrane region" description="Helical" evidence="1">
    <location>
        <begin position="125"/>
        <end position="149"/>
    </location>
</feature>
<feature type="transmembrane region" description="Helical" evidence="1">
    <location>
        <begin position="208"/>
        <end position="228"/>
    </location>
</feature>
<organism evidence="2 3">
    <name type="scientific">Marinirhabdus gelatinilytica</name>
    <dbReference type="NCBI Taxonomy" id="1703343"/>
    <lineage>
        <taxon>Bacteria</taxon>
        <taxon>Pseudomonadati</taxon>
        <taxon>Bacteroidota</taxon>
        <taxon>Flavobacteriia</taxon>
        <taxon>Flavobacteriales</taxon>
        <taxon>Flavobacteriaceae</taxon>
    </lineage>
</organism>
<feature type="transmembrane region" description="Helical" evidence="1">
    <location>
        <begin position="288"/>
        <end position="306"/>
    </location>
</feature>
<feature type="transmembrane region" description="Helical" evidence="1">
    <location>
        <begin position="240"/>
        <end position="257"/>
    </location>
</feature>
<dbReference type="Proteomes" id="UP000255317">
    <property type="component" value="Unassembled WGS sequence"/>
</dbReference>
<gene>
    <name evidence="2" type="ORF">C8D94_101408</name>
</gene>
<keyword evidence="3" id="KW-1185">Reference proteome</keyword>
<feature type="transmembrane region" description="Helical" evidence="1">
    <location>
        <begin position="161"/>
        <end position="182"/>
    </location>
</feature>
<sequence>MLTNFFGKSSPINFIICGVYLLFAVFPSFFIEIPDVLTFQEILTKGGFWLVLVFAMLLLDFIIRKNNLTGHNTFGVFIFSGLVAMLPVVFTSANIIFANVFLLLALRRMASLTSEKNIEKKIFDASFYITIAMLFQFWSVLFFAPLYWVISRSNVASFRMLFIPLAGVFAVLILWVTAHLLMFDSVTWFLDWIPPLQFDFGTYNKANVLLPVAFIATLLVWTMVLRVLKFSSMPKKLQQNYRLITFVVITSMAMLFLGPIKTGAELLFLYAPLSIVATNYIERLKDILFKEMLLWAFVLLPIALLFV</sequence>
<evidence type="ECO:0000313" key="3">
    <source>
        <dbReference type="Proteomes" id="UP000255317"/>
    </source>
</evidence>
<feature type="transmembrane region" description="Helical" evidence="1">
    <location>
        <begin position="12"/>
        <end position="30"/>
    </location>
</feature>
<name>A0A370QJL1_9FLAO</name>
<dbReference type="OrthoDB" id="1439867at2"/>
<dbReference type="EMBL" id="QRAO01000001">
    <property type="protein sequence ID" value="RDK88534.1"/>
    <property type="molecule type" value="Genomic_DNA"/>
</dbReference>
<keyword evidence="1" id="KW-0472">Membrane</keyword>
<feature type="transmembrane region" description="Helical" evidence="1">
    <location>
        <begin position="74"/>
        <end position="105"/>
    </location>
</feature>
<keyword evidence="1" id="KW-0812">Transmembrane</keyword>
<dbReference type="RefSeq" id="WP_115122230.1">
    <property type="nucleotide sequence ID" value="NZ_QRAO01000001.1"/>
</dbReference>
<evidence type="ECO:0000256" key="1">
    <source>
        <dbReference type="SAM" id="Phobius"/>
    </source>
</evidence>
<comment type="caution">
    <text evidence="2">The sequence shown here is derived from an EMBL/GenBank/DDBJ whole genome shotgun (WGS) entry which is preliminary data.</text>
</comment>